<feature type="domain" description="ABC transmembrane type-1" evidence="11">
    <location>
        <begin position="19"/>
        <end position="298"/>
    </location>
</feature>
<dbReference type="InterPro" id="IPR003439">
    <property type="entry name" value="ABC_transporter-like_ATP-bd"/>
</dbReference>
<keyword evidence="6 12" id="KW-0067">ATP-binding</keyword>
<keyword evidence="13" id="KW-1185">Reference proteome</keyword>
<dbReference type="InterPro" id="IPR003593">
    <property type="entry name" value="AAA+_ATPase"/>
</dbReference>
<dbReference type="EMBL" id="FNBG01000020">
    <property type="protein sequence ID" value="SDF91623.1"/>
    <property type="molecule type" value="Genomic_DNA"/>
</dbReference>
<dbReference type="PROSITE" id="PS50893">
    <property type="entry name" value="ABC_TRANSPORTER_2"/>
    <property type="match status" value="1"/>
</dbReference>
<dbReference type="PANTHER" id="PTHR43394:SF1">
    <property type="entry name" value="ATP-BINDING CASSETTE SUB-FAMILY B MEMBER 10, MITOCHONDRIAL"/>
    <property type="match status" value="1"/>
</dbReference>
<feature type="domain" description="ABC transporter" evidence="10">
    <location>
        <begin position="333"/>
        <end position="567"/>
    </location>
</feature>
<keyword evidence="3" id="KW-1003">Cell membrane</keyword>
<dbReference type="SUPFAM" id="SSF52540">
    <property type="entry name" value="P-loop containing nucleoside triphosphate hydrolases"/>
    <property type="match status" value="1"/>
</dbReference>
<evidence type="ECO:0000313" key="13">
    <source>
        <dbReference type="Proteomes" id="UP000198972"/>
    </source>
</evidence>
<dbReference type="SMART" id="SM00382">
    <property type="entry name" value="AAA"/>
    <property type="match status" value="1"/>
</dbReference>
<dbReference type="Gene3D" id="1.20.1560.10">
    <property type="entry name" value="ABC transporter type 1, transmembrane domain"/>
    <property type="match status" value="1"/>
</dbReference>
<dbReference type="Proteomes" id="UP000198972">
    <property type="component" value="Unassembled WGS sequence"/>
</dbReference>
<keyword evidence="7 9" id="KW-1133">Transmembrane helix</keyword>
<evidence type="ECO:0000256" key="5">
    <source>
        <dbReference type="ARBA" id="ARBA00022741"/>
    </source>
</evidence>
<accession>A0A1G7PZH3</accession>
<organism evidence="12 13">
    <name type="scientific">Fontibacillus panacisegetis</name>
    <dbReference type="NCBI Taxonomy" id="670482"/>
    <lineage>
        <taxon>Bacteria</taxon>
        <taxon>Bacillati</taxon>
        <taxon>Bacillota</taxon>
        <taxon>Bacilli</taxon>
        <taxon>Bacillales</taxon>
        <taxon>Paenibacillaceae</taxon>
        <taxon>Fontibacillus</taxon>
    </lineage>
</organism>
<evidence type="ECO:0000256" key="9">
    <source>
        <dbReference type="SAM" id="Phobius"/>
    </source>
</evidence>
<evidence type="ECO:0000256" key="6">
    <source>
        <dbReference type="ARBA" id="ARBA00022840"/>
    </source>
</evidence>
<feature type="transmembrane region" description="Helical" evidence="9">
    <location>
        <begin position="55"/>
        <end position="76"/>
    </location>
</feature>
<dbReference type="InterPro" id="IPR027417">
    <property type="entry name" value="P-loop_NTPase"/>
</dbReference>
<dbReference type="PROSITE" id="PS50929">
    <property type="entry name" value="ABC_TM1F"/>
    <property type="match status" value="1"/>
</dbReference>
<dbReference type="GO" id="GO:0005886">
    <property type="term" value="C:plasma membrane"/>
    <property type="evidence" value="ECO:0007669"/>
    <property type="project" value="UniProtKB-SubCell"/>
</dbReference>
<dbReference type="AlphaFoldDB" id="A0A1G7PZH3"/>
<keyword evidence="8 9" id="KW-0472">Membrane</keyword>
<feature type="transmembrane region" description="Helical" evidence="9">
    <location>
        <begin position="17"/>
        <end position="34"/>
    </location>
</feature>
<comment type="subcellular location">
    <subcellularLocation>
        <location evidence="1">Cell membrane</location>
        <topology evidence="1">Multi-pass membrane protein</topology>
    </subcellularLocation>
</comment>
<dbReference type="GO" id="GO:0015421">
    <property type="term" value="F:ABC-type oligopeptide transporter activity"/>
    <property type="evidence" value="ECO:0007669"/>
    <property type="project" value="TreeGrafter"/>
</dbReference>
<evidence type="ECO:0000313" key="12">
    <source>
        <dbReference type="EMBL" id="SDF91623.1"/>
    </source>
</evidence>
<dbReference type="FunFam" id="3.40.50.300:FF:000221">
    <property type="entry name" value="Multidrug ABC transporter ATP-binding protein"/>
    <property type="match status" value="1"/>
</dbReference>
<dbReference type="PANTHER" id="PTHR43394">
    <property type="entry name" value="ATP-DEPENDENT PERMEASE MDL1, MITOCHONDRIAL"/>
    <property type="match status" value="1"/>
</dbReference>
<evidence type="ECO:0000256" key="3">
    <source>
        <dbReference type="ARBA" id="ARBA00022475"/>
    </source>
</evidence>
<evidence type="ECO:0000256" key="4">
    <source>
        <dbReference type="ARBA" id="ARBA00022692"/>
    </source>
</evidence>
<sequence length="582" mass="66633">MRGIKSILFMVKNKKRLLIMILFLLGMESIVLIYNTQVQKYLIDDVFLKQMFDKLYILLLLLFSCIFLHAILNSLIPQVMQKYNYVIQKELSNGLLSVLYGYTIDELREKQTGNYVNYFTGDIQNAAIFVSDDIPKGIQSLFSVIIVSVVIAFLSPFLVVAVILFSLLIYFVSKKIEPSISESAGRAQEAKAKVISVIEEEISGTREIIAFNNKEWEKKRLISIFFDYFKHTTKEGDFQNKVIVRSEPIRWAVIWISLGYGGVLAMQGKISIGSFVVLYQFSLQLMNAVLSFTRFITSSWSQMQHIKRLEFIYDHNKKFNENTENLPSSFDSIKFHNVDFTYKGGKEPALKRINLTLPLGRKIAIVGESGSGKSTISKLLMRFYEPDSGDITVNGIVIQKFKNDDWFRHIAFVTQEAYLFPSTIRENLSLGSDYSNEELEYACNLAQIQEFINQFNQGFDTVIGEHGNTLSGGQKQRIILARSLLRTPEILVLDEATSALDLETERLVMRGIDLERKNKTTIVIAHRLSTIKNADVIFVMQHGDLVEYGAHNELLRKNGYYSKLVEKELLSSYTRSRLDTHM</sequence>
<proteinExistence type="predicted"/>
<dbReference type="Pfam" id="PF00664">
    <property type="entry name" value="ABC_membrane"/>
    <property type="match status" value="1"/>
</dbReference>
<keyword evidence="2" id="KW-0813">Transport</keyword>
<protein>
    <submittedName>
        <fullName evidence="12">ATP-binding cassette, subfamily B, MsbA</fullName>
    </submittedName>
</protein>
<evidence type="ECO:0000259" key="11">
    <source>
        <dbReference type="PROSITE" id="PS50929"/>
    </source>
</evidence>
<evidence type="ECO:0000259" key="10">
    <source>
        <dbReference type="PROSITE" id="PS50893"/>
    </source>
</evidence>
<reference evidence="12 13" key="1">
    <citation type="submission" date="2016-10" db="EMBL/GenBank/DDBJ databases">
        <authorList>
            <person name="de Groot N.N."/>
        </authorList>
    </citation>
    <scope>NUCLEOTIDE SEQUENCE [LARGE SCALE GENOMIC DNA]</scope>
    <source>
        <strain evidence="12 13">DSM 28129</strain>
    </source>
</reference>
<dbReference type="Gene3D" id="3.40.50.300">
    <property type="entry name" value="P-loop containing nucleotide triphosphate hydrolases"/>
    <property type="match status" value="1"/>
</dbReference>
<dbReference type="OrthoDB" id="9770415at2"/>
<dbReference type="RefSeq" id="WP_091232903.1">
    <property type="nucleotide sequence ID" value="NZ_FNBG01000020.1"/>
</dbReference>
<dbReference type="InterPro" id="IPR039421">
    <property type="entry name" value="Type_1_exporter"/>
</dbReference>
<name>A0A1G7PZH3_9BACL</name>
<dbReference type="PROSITE" id="PS00211">
    <property type="entry name" value="ABC_TRANSPORTER_1"/>
    <property type="match status" value="1"/>
</dbReference>
<feature type="transmembrane region" description="Helical" evidence="9">
    <location>
        <begin position="141"/>
        <end position="172"/>
    </location>
</feature>
<evidence type="ECO:0000256" key="7">
    <source>
        <dbReference type="ARBA" id="ARBA00022989"/>
    </source>
</evidence>
<evidence type="ECO:0000256" key="8">
    <source>
        <dbReference type="ARBA" id="ARBA00023136"/>
    </source>
</evidence>
<dbReference type="CDD" id="cd07346">
    <property type="entry name" value="ABC_6TM_exporters"/>
    <property type="match status" value="1"/>
</dbReference>
<dbReference type="STRING" id="670482.SAMN04488542_12055"/>
<keyword evidence="5" id="KW-0547">Nucleotide-binding</keyword>
<dbReference type="InterPro" id="IPR017871">
    <property type="entry name" value="ABC_transporter-like_CS"/>
</dbReference>
<dbReference type="InterPro" id="IPR036640">
    <property type="entry name" value="ABC1_TM_sf"/>
</dbReference>
<evidence type="ECO:0000256" key="1">
    <source>
        <dbReference type="ARBA" id="ARBA00004651"/>
    </source>
</evidence>
<dbReference type="InterPro" id="IPR011527">
    <property type="entry name" value="ABC1_TM_dom"/>
</dbReference>
<keyword evidence="4 9" id="KW-0812">Transmembrane</keyword>
<evidence type="ECO:0000256" key="2">
    <source>
        <dbReference type="ARBA" id="ARBA00022448"/>
    </source>
</evidence>
<dbReference type="GO" id="GO:0016887">
    <property type="term" value="F:ATP hydrolysis activity"/>
    <property type="evidence" value="ECO:0007669"/>
    <property type="project" value="InterPro"/>
</dbReference>
<dbReference type="GO" id="GO:0005524">
    <property type="term" value="F:ATP binding"/>
    <property type="evidence" value="ECO:0007669"/>
    <property type="project" value="UniProtKB-KW"/>
</dbReference>
<gene>
    <name evidence="12" type="ORF">SAMN04488542_12055</name>
</gene>
<dbReference type="Pfam" id="PF00005">
    <property type="entry name" value="ABC_tran"/>
    <property type="match status" value="1"/>
</dbReference>
<dbReference type="SUPFAM" id="SSF90123">
    <property type="entry name" value="ABC transporter transmembrane region"/>
    <property type="match status" value="1"/>
</dbReference>